<organism evidence="4 5">
    <name type="scientific">Phenylobacterium terrae</name>
    <dbReference type="NCBI Taxonomy" id="2665495"/>
    <lineage>
        <taxon>Bacteria</taxon>
        <taxon>Pseudomonadati</taxon>
        <taxon>Pseudomonadota</taxon>
        <taxon>Alphaproteobacteria</taxon>
        <taxon>Caulobacterales</taxon>
        <taxon>Caulobacteraceae</taxon>
        <taxon>Phenylobacterium</taxon>
    </lineage>
</organism>
<evidence type="ECO:0000313" key="4">
    <source>
        <dbReference type="EMBL" id="MFD1785425.1"/>
    </source>
</evidence>
<proteinExistence type="predicted"/>
<comment type="caution">
    <text evidence="4">The sequence shown here is derived from an EMBL/GenBank/DDBJ whole genome shotgun (WGS) entry which is preliminary data.</text>
</comment>
<dbReference type="InterPro" id="IPR008929">
    <property type="entry name" value="Chondroitin_lyas"/>
</dbReference>
<sequence>MADWAQLSRRTLIIAGASSWLVPSIGACASAGADLRPPFQTLPPEKLVKLDRDVETPEPVIRLSGDSRYVREDPARADVDPDAAEAYERAVAPLRTFEREVVRHANRYVRSKGETPAHAGRAGGMLWRWAKADALDEMKSDTAHFNRSASVAALSLAWMQVREAIDPEDEGRREIEKWFDRRGDEVRDYYDEKDPDQRSTRNNHRYWAGLAAAGAGVAAGSSRLLEWGLESGEVGLRQVDRDGALPLELSRGKRALYYHAYALGPLMMLAEIGARNGRSLYDFQGGALHRLVRFTLRGIEEPERVAAKAGAPQEPLGRDGGPFDAGDVAWLEIYDARYRDRNPWARRMAELRPLTYTRLGGDMTLLFSGQNARA</sequence>
<protein>
    <submittedName>
        <fullName evidence="4">Alginate lyase family protein</fullName>
    </submittedName>
</protein>
<feature type="domain" description="Alginate lyase" evidence="3">
    <location>
        <begin position="157"/>
        <end position="304"/>
    </location>
</feature>
<dbReference type="Pfam" id="PF05426">
    <property type="entry name" value="Alginate_lyase"/>
    <property type="match status" value="1"/>
</dbReference>
<evidence type="ECO:0000259" key="3">
    <source>
        <dbReference type="Pfam" id="PF05426"/>
    </source>
</evidence>
<keyword evidence="1" id="KW-0732">Signal</keyword>
<dbReference type="Gene3D" id="1.50.10.100">
    <property type="entry name" value="Chondroitin AC/alginate lyase"/>
    <property type="match status" value="1"/>
</dbReference>
<dbReference type="SUPFAM" id="SSF48230">
    <property type="entry name" value="Chondroitin AC/alginate lyase"/>
    <property type="match status" value="1"/>
</dbReference>
<dbReference type="EMBL" id="JBHUEY010000006">
    <property type="protein sequence ID" value="MFD1785425.1"/>
    <property type="molecule type" value="Genomic_DNA"/>
</dbReference>
<evidence type="ECO:0000313" key="5">
    <source>
        <dbReference type="Proteomes" id="UP001597237"/>
    </source>
</evidence>
<reference evidence="5" key="1">
    <citation type="journal article" date="2019" name="Int. J. Syst. Evol. Microbiol.">
        <title>The Global Catalogue of Microorganisms (GCM) 10K type strain sequencing project: providing services to taxonomists for standard genome sequencing and annotation.</title>
        <authorList>
            <consortium name="The Broad Institute Genomics Platform"/>
            <consortium name="The Broad Institute Genome Sequencing Center for Infectious Disease"/>
            <person name="Wu L."/>
            <person name="Ma J."/>
        </authorList>
    </citation>
    <scope>NUCLEOTIDE SEQUENCE [LARGE SCALE GENOMIC DNA]</scope>
    <source>
        <strain evidence="5">DFY28</strain>
    </source>
</reference>
<dbReference type="InterPro" id="IPR008397">
    <property type="entry name" value="Alginate_lyase_dom"/>
</dbReference>
<dbReference type="RefSeq" id="WP_377281487.1">
    <property type="nucleotide sequence ID" value="NZ_JBHRSI010000004.1"/>
</dbReference>
<dbReference type="GO" id="GO:0016829">
    <property type="term" value="F:lyase activity"/>
    <property type="evidence" value="ECO:0007669"/>
    <property type="project" value="UniProtKB-KW"/>
</dbReference>
<evidence type="ECO:0000256" key="1">
    <source>
        <dbReference type="ARBA" id="ARBA00022729"/>
    </source>
</evidence>
<gene>
    <name evidence="4" type="ORF">ACFSC0_18645</name>
</gene>
<accession>A0ABW4N825</accession>
<name>A0ABW4N825_9CAUL</name>
<keyword evidence="2 4" id="KW-0456">Lyase</keyword>
<dbReference type="Proteomes" id="UP001597237">
    <property type="component" value="Unassembled WGS sequence"/>
</dbReference>
<evidence type="ECO:0000256" key="2">
    <source>
        <dbReference type="ARBA" id="ARBA00023239"/>
    </source>
</evidence>
<keyword evidence="5" id="KW-1185">Reference proteome</keyword>